<evidence type="ECO:0000313" key="3">
    <source>
        <dbReference type="Proteomes" id="UP001060164"/>
    </source>
</evidence>
<dbReference type="Proteomes" id="UP001060164">
    <property type="component" value="Chromosome"/>
</dbReference>
<sequence>MSCLIEEILERLSPEDRSYANVVRRNQKICALIMVFGVMLIVFGILIGERMTGRHIPDFVSGVYVGLGAALIAGSAVKLLHGRKLLRDEKALQDERRKNRDERSSMIAQKAMQYAGFTVLLLALPAMLIGSLFSIVVFWCFWAVIIILSAMYVGFYAYFNKKL</sequence>
<feature type="transmembrane region" description="Helical" evidence="1">
    <location>
        <begin position="111"/>
        <end position="130"/>
    </location>
</feature>
<evidence type="ECO:0000313" key="2">
    <source>
        <dbReference type="EMBL" id="UWP58359.1"/>
    </source>
</evidence>
<proteinExistence type="predicted"/>
<keyword evidence="1" id="KW-0472">Membrane</keyword>
<accession>A0ABY5VCR0</accession>
<reference evidence="2" key="1">
    <citation type="journal article" date="2022" name="Cell">
        <title>Design, construction, and in vivo augmentation of a complex gut microbiome.</title>
        <authorList>
            <person name="Cheng A.G."/>
            <person name="Ho P.Y."/>
            <person name="Aranda-Diaz A."/>
            <person name="Jain S."/>
            <person name="Yu F.B."/>
            <person name="Meng X."/>
            <person name="Wang M."/>
            <person name="Iakiviak M."/>
            <person name="Nagashima K."/>
            <person name="Zhao A."/>
            <person name="Murugkar P."/>
            <person name="Patil A."/>
            <person name="Atabakhsh K."/>
            <person name="Weakley A."/>
            <person name="Yan J."/>
            <person name="Brumbaugh A.R."/>
            <person name="Higginbottom S."/>
            <person name="Dimas A."/>
            <person name="Shiver A.L."/>
            <person name="Deutschbauer A."/>
            <person name="Neff N."/>
            <person name="Sonnenburg J.L."/>
            <person name="Huang K.C."/>
            <person name="Fischbach M.A."/>
        </authorList>
    </citation>
    <scope>NUCLEOTIDE SEQUENCE</scope>
    <source>
        <strain evidence="2">DSM 19829</strain>
    </source>
</reference>
<dbReference type="InterPro" id="IPR019235">
    <property type="entry name" value="DUF2178_TM"/>
</dbReference>
<keyword evidence="1" id="KW-0812">Transmembrane</keyword>
<protein>
    <recommendedName>
        <fullName evidence="4">DUF2178 domain-containing protein</fullName>
    </recommendedName>
</protein>
<organism evidence="2 3">
    <name type="scientific">Ruminococcus gauvreauii</name>
    <dbReference type="NCBI Taxonomy" id="438033"/>
    <lineage>
        <taxon>Bacteria</taxon>
        <taxon>Bacillati</taxon>
        <taxon>Bacillota</taxon>
        <taxon>Clostridia</taxon>
        <taxon>Eubacteriales</taxon>
        <taxon>Oscillospiraceae</taxon>
        <taxon>Ruminococcus</taxon>
    </lineage>
</organism>
<feature type="transmembrane region" description="Helical" evidence="1">
    <location>
        <begin position="59"/>
        <end position="80"/>
    </location>
</feature>
<evidence type="ECO:0000256" key="1">
    <source>
        <dbReference type="SAM" id="Phobius"/>
    </source>
</evidence>
<evidence type="ECO:0008006" key="4">
    <source>
        <dbReference type="Google" id="ProtNLM"/>
    </source>
</evidence>
<name>A0ABY5VCR0_9FIRM</name>
<feature type="transmembrane region" description="Helical" evidence="1">
    <location>
        <begin position="136"/>
        <end position="159"/>
    </location>
</feature>
<dbReference type="EMBL" id="CP102290">
    <property type="protein sequence ID" value="UWP58359.1"/>
    <property type="molecule type" value="Genomic_DNA"/>
</dbReference>
<keyword evidence="1" id="KW-1133">Transmembrane helix</keyword>
<keyword evidence="3" id="KW-1185">Reference proteome</keyword>
<feature type="transmembrane region" description="Helical" evidence="1">
    <location>
        <begin position="29"/>
        <end position="47"/>
    </location>
</feature>
<dbReference type="Pfam" id="PF09946">
    <property type="entry name" value="DUF2178"/>
    <property type="match status" value="1"/>
</dbReference>
<gene>
    <name evidence="2" type="ORF">NQ502_13325</name>
</gene>
<dbReference type="RefSeq" id="WP_028528154.1">
    <property type="nucleotide sequence ID" value="NZ_CABLBR010000008.1"/>
</dbReference>